<dbReference type="PANTHER" id="PTHR32182">
    <property type="entry name" value="DNA REPLICATION AND REPAIR PROTEIN RECF"/>
    <property type="match status" value="1"/>
</dbReference>
<reference evidence="3" key="1">
    <citation type="journal article" date="2014" name="Int. J. Syst. Evol. Microbiol.">
        <title>Complete genome sequence of Corynebacterium casei LMG S-19264T (=DSM 44701T), isolated from a smear-ripened cheese.</title>
        <authorList>
            <consortium name="US DOE Joint Genome Institute (JGI-PGF)"/>
            <person name="Walter F."/>
            <person name="Albersmeier A."/>
            <person name="Kalinowski J."/>
            <person name="Ruckert C."/>
        </authorList>
    </citation>
    <scope>NUCLEOTIDE SEQUENCE</scope>
    <source>
        <strain evidence="3">KCTC 32182</strain>
    </source>
</reference>
<evidence type="ECO:0000313" key="3">
    <source>
        <dbReference type="EMBL" id="GGY16378.1"/>
    </source>
</evidence>
<keyword evidence="4" id="KW-1185">Reference proteome</keyword>
<reference evidence="3" key="2">
    <citation type="submission" date="2020-09" db="EMBL/GenBank/DDBJ databases">
        <authorList>
            <person name="Sun Q."/>
            <person name="Kim S."/>
        </authorList>
    </citation>
    <scope>NUCLEOTIDE SEQUENCE</scope>
    <source>
        <strain evidence="3">KCTC 32182</strain>
    </source>
</reference>
<gene>
    <name evidence="3" type="ORF">GCM10011289_19540</name>
</gene>
<keyword evidence="1" id="KW-0175">Coiled coil</keyword>
<dbReference type="CDD" id="cd00267">
    <property type="entry name" value="ABC_ATPase"/>
    <property type="match status" value="1"/>
</dbReference>
<dbReference type="EMBL" id="BMYX01000010">
    <property type="protein sequence ID" value="GGY16378.1"/>
    <property type="molecule type" value="Genomic_DNA"/>
</dbReference>
<feature type="domain" description="RecF/RecN/SMC N-terminal" evidence="2">
    <location>
        <begin position="16"/>
        <end position="897"/>
    </location>
</feature>
<dbReference type="PANTHER" id="PTHR32182:SF0">
    <property type="entry name" value="DNA REPLICATION AND REPAIR PROTEIN RECF"/>
    <property type="match status" value="1"/>
</dbReference>
<feature type="coiled-coil region" evidence="1">
    <location>
        <begin position="727"/>
        <end position="761"/>
    </location>
</feature>
<evidence type="ECO:0000313" key="4">
    <source>
        <dbReference type="Proteomes" id="UP000645257"/>
    </source>
</evidence>
<dbReference type="AlphaFoldDB" id="A0A918P2M3"/>
<feature type="coiled-coil region" evidence="1">
    <location>
        <begin position="594"/>
        <end position="684"/>
    </location>
</feature>
<dbReference type="GO" id="GO:0000731">
    <property type="term" value="P:DNA synthesis involved in DNA repair"/>
    <property type="evidence" value="ECO:0007669"/>
    <property type="project" value="TreeGrafter"/>
</dbReference>
<dbReference type="SUPFAM" id="SSF52540">
    <property type="entry name" value="P-loop containing nucleoside triphosphate hydrolases"/>
    <property type="match status" value="1"/>
</dbReference>
<dbReference type="InterPro" id="IPR003395">
    <property type="entry name" value="RecF/RecN/SMC_N"/>
</dbReference>
<proteinExistence type="predicted"/>
<sequence length="935" mass="105113">MFQIKSLEMVHWDFWQRLSVPLDAQIVTIIGPNGSGKTTLLDAMRTLLAIKCSGKRDYKRYVRNNREPFAYLRGVVDNPRRASDGLYPTPFFPIVTPDVTLLCRVRKQGGDWVRHYAILDGDVPLELAEGQAQWLGVQEYRRRLEAAGLTAAVAEVLALEQGDTDKLTEYSPRQLLDLVFQVFGDKDVLDNYQHAREEQKATEQELESLSRQKEMLEGRVEIMKTRANRYLEWRQLNAAIARLNDTALPVLGWLDNKSSIGSSWNEYRQRLSQRRDARRDHGDTLTLVARLRDAEHGAQAARDAAETVRRSAQDAFMAAKADHAEVAGQLKERDRLLALTGKNYGSDSTALTGKLAALRQETDALRDTLREAKRRRQDLMQHVASLEAGRTRLPEDVRHLRAAFDEAGIPHTLLSDIVEVTDSDWQGAVEAVLRPYRHVVLLDNGQDRSRAWEIAERLRYRHFIVPDRTTPPAARKGSLLDVVRLSADIPDWLSRQLNAITRVENAREGAGVDGDWITREGYFRERRGARHIGVAAHEYAFGEAARVSRLAGLRRELTKLNETLLADDEKLLALTREASGLAEYLGGMDAFLQLESRADEFAALEARKIELEERIARLGEALAAAQGEREAAEARYSDARLAHDRVCLREKEGLEKLAALDAGVEASRRQLRRLIGEVREAARRLPPDALAPEAVKALEDEFESAADARHQLGYLEERLGSGEWETDENVLELKGKLNDDLEQLERERARRQSEVDRAGSLTGEARAAYINKLRATVRAYARNVKRLGELAGIGVEVDLPQLENDDAVLAQAGLTLRFNFDQKGMMGLNDGEASGGQQVMKSLILLIGLMMDEANPSGFVFIDEPFAHLDIFNIDRVAGFLKATEAQYLITSPNTHNINIFAPSELTLATRKKRPGETWAPPILQTRRRVEEKPA</sequence>
<dbReference type="RefSeq" id="WP_189533788.1">
    <property type="nucleotide sequence ID" value="NZ_BMYX01000010.1"/>
</dbReference>
<comment type="caution">
    <text evidence="3">The sequence shown here is derived from an EMBL/GenBank/DDBJ whole genome shotgun (WGS) entry which is preliminary data.</text>
</comment>
<feature type="coiled-coil region" evidence="1">
    <location>
        <begin position="189"/>
        <end position="226"/>
    </location>
</feature>
<protein>
    <recommendedName>
        <fullName evidence="2">RecF/RecN/SMC N-terminal domain-containing protein</fullName>
    </recommendedName>
</protein>
<dbReference type="Gene3D" id="3.40.50.300">
    <property type="entry name" value="P-loop containing nucleotide triphosphate hydrolases"/>
    <property type="match status" value="2"/>
</dbReference>
<dbReference type="InterPro" id="IPR027417">
    <property type="entry name" value="P-loop_NTPase"/>
</dbReference>
<feature type="coiled-coil region" evidence="1">
    <location>
        <begin position="355"/>
        <end position="389"/>
    </location>
</feature>
<dbReference type="Proteomes" id="UP000645257">
    <property type="component" value="Unassembled WGS sequence"/>
</dbReference>
<evidence type="ECO:0000259" key="2">
    <source>
        <dbReference type="Pfam" id="PF02463"/>
    </source>
</evidence>
<organism evidence="3 4">
    <name type="scientific">Paludibacterium paludis</name>
    <dbReference type="NCBI Taxonomy" id="1225769"/>
    <lineage>
        <taxon>Bacteria</taxon>
        <taxon>Pseudomonadati</taxon>
        <taxon>Pseudomonadota</taxon>
        <taxon>Betaproteobacteria</taxon>
        <taxon>Neisseriales</taxon>
        <taxon>Chromobacteriaceae</taxon>
        <taxon>Paludibacterium</taxon>
    </lineage>
</organism>
<dbReference type="Pfam" id="PF02463">
    <property type="entry name" value="SMC_N"/>
    <property type="match status" value="1"/>
</dbReference>
<name>A0A918P2M3_9NEIS</name>
<dbReference type="GO" id="GO:0006302">
    <property type="term" value="P:double-strand break repair"/>
    <property type="evidence" value="ECO:0007669"/>
    <property type="project" value="TreeGrafter"/>
</dbReference>
<accession>A0A918P2M3</accession>
<evidence type="ECO:0000256" key="1">
    <source>
        <dbReference type="SAM" id="Coils"/>
    </source>
</evidence>